<organism evidence="19 20">
    <name type="scientific">Marinicauda pacifica</name>
    <dbReference type="NCBI Taxonomy" id="1133559"/>
    <lineage>
        <taxon>Bacteria</taxon>
        <taxon>Pseudomonadati</taxon>
        <taxon>Pseudomonadota</taxon>
        <taxon>Alphaproteobacteria</taxon>
        <taxon>Maricaulales</taxon>
        <taxon>Maricaulaceae</taxon>
        <taxon>Marinicauda</taxon>
    </lineage>
</organism>
<sequence>MDQFMPAIALKGARVVVIGEGEAAENKLRLFRTSPCALVWYTLDREAPAPADLKSDTEIVSGPVPETAFDRARLVFIAIEDEAVARPLADAARRAGALVNVVDNIALCDFYTPALIDRGAVTIALSTGGAAPILVRDIRSAMESVIPKGVGLLASAGRSLRGAVKQVAPGVDDRRRFWEFALRGPAARVADDGDEAGTRRALIEALDRFRDGEAQAEGIVHLVGAGPGDPELLTVRATRLIRDADVIVHDRLVSSEIIDRARRDALRIDVGKTRGQHPVPQEKIIELLIEHASQGKRVVRLKGGDSFIFGRGGEEVEAVRAAGIKVEVTPGISAALACAASTQIPLTHRDDAQAVTFVTGQPKAGGPELDYAALAAATHTVVIYMGVRTAAATAQRLIEAGRDAATPVAIIENGSRPDERSFIATLATLAETVERARLTGPAIIVIGDVVRRAPEQVPALARELKERQAA</sequence>
<evidence type="ECO:0000256" key="14">
    <source>
        <dbReference type="ARBA" id="ARBA00060548"/>
    </source>
</evidence>
<dbReference type="Gene3D" id="3.40.50.720">
    <property type="entry name" value="NAD(P)-binding Rossmann-like Domain"/>
    <property type="match status" value="1"/>
</dbReference>
<dbReference type="GO" id="GO:0009236">
    <property type="term" value="P:cobalamin biosynthetic process"/>
    <property type="evidence" value="ECO:0007669"/>
    <property type="project" value="UniProtKB-KW"/>
</dbReference>
<dbReference type="OrthoDB" id="9815856at2"/>
<dbReference type="NCBIfam" id="NF007922">
    <property type="entry name" value="PRK10637.1"/>
    <property type="match status" value="1"/>
</dbReference>
<dbReference type="Gene3D" id="1.10.8.210">
    <property type="entry name" value="Sirohaem synthase, dimerisation domain"/>
    <property type="match status" value="1"/>
</dbReference>
<evidence type="ECO:0000256" key="15">
    <source>
        <dbReference type="PIRSR" id="PIRSR036426-1"/>
    </source>
</evidence>
<reference evidence="19 20" key="1">
    <citation type="journal article" date="2013" name="Int. J. Syst. Evol. Microbiol.">
        <title>Marinicauda pacifica gen. nov., sp. nov., a prosthecate alphaproteobacterium of the family Hyphomonadaceae isolated from deep seawater.</title>
        <authorList>
            <person name="Zhang X.Y."/>
            <person name="Li G.W."/>
            <person name="Wang C.S."/>
            <person name="Zhang Y.J."/>
            <person name="Xu X.W."/>
            <person name="Li H."/>
            <person name="Liu A."/>
            <person name="Liu C."/>
            <person name="Xie B.B."/>
            <person name="Qin Q.L."/>
            <person name="Xu Z."/>
            <person name="Chen X.L."/>
            <person name="Zhou B.C."/>
            <person name="Zhang Y.Z."/>
        </authorList>
    </citation>
    <scope>NUCLEOTIDE SEQUENCE [LARGE SCALE GENOMIC DNA]</scope>
    <source>
        <strain evidence="19 20">P-1 km-3</strain>
    </source>
</reference>
<keyword evidence="10" id="KW-0627">Porphyrin biosynthesis</keyword>
<evidence type="ECO:0000256" key="7">
    <source>
        <dbReference type="ARBA" id="ARBA00023002"/>
    </source>
</evidence>
<dbReference type="InterPro" id="IPR006367">
    <property type="entry name" value="Sirohaem_synthase_N"/>
</dbReference>
<dbReference type="InterPro" id="IPR035996">
    <property type="entry name" value="4pyrrol_Methylase_sf"/>
</dbReference>
<dbReference type="CDD" id="cd11642">
    <property type="entry name" value="SUMT"/>
    <property type="match status" value="1"/>
</dbReference>
<dbReference type="SUPFAM" id="SSF75615">
    <property type="entry name" value="Siroheme synthase middle domains-like"/>
    <property type="match status" value="1"/>
</dbReference>
<evidence type="ECO:0000256" key="13">
    <source>
        <dbReference type="ARBA" id="ARBA00047561"/>
    </source>
</evidence>
<comment type="pathway">
    <text evidence="14">Cofactor biosynthesis; adenosylcobalamin biosynthesis; precorrin-2 from uroporphyrinogen III: step 1/1.</text>
</comment>
<dbReference type="FunFam" id="3.30.950.10:FF:000001">
    <property type="entry name" value="Siroheme synthase"/>
    <property type="match status" value="1"/>
</dbReference>
<evidence type="ECO:0000256" key="8">
    <source>
        <dbReference type="ARBA" id="ARBA00023027"/>
    </source>
</evidence>
<evidence type="ECO:0000256" key="12">
    <source>
        <dbReference type="ARBA" id="ARBA00025705"/>
    </source>
</evidence>
<proteinExistence type="inferred from homology"/>
<comment type="pathway">
    <text evidence="12">Porphyrin-containing compound metabolism; siroheme biosynthesis; precorrin-2 from uroporphyrinogen III: step 1/1.</text>
</comment>
<dbReference type="EMBL" id="SRXV01000002">
    <property type="protein sequence ID" value="TGY93089.1"/>
    <property type="molecule type" value="Genomic_DNA"/>
</dbReference>
<gene>
    <name evidence="19" type="primary">cobA</name>
    <name evidence="19" type="ORF">E5162_08485</name>
</gene>
<feature type="active site" description="Proton donor" evidence="15">
    <location>
        <position position="272"/>
    </location>
</feature>
<dbReference type="PIRSF" id="PIRSF036426">
    <property type="entry name" value="Sirohaem_synth"/>
    <property type="match status" value="1"/>
</dbReference>
<feature type="domain" description="Tetrapyrrole methylase" evidence="17">
    <location>
        <begin position="220"/>
        <end position="429"/>
    </location>
</feature>
<keyword evidence="5 16" id="KW-0808">Transferase</keyword>
<feature type="active site" description="Proton acceptor" evidence="15">
    <location>
        <position position="250"/>
    </location>
</feature>
<evidence type="ECO:0000256" key="6">
    <source>
        <dbReference type="ARBA" id="ARBA00022691"/>
    </source>
</evidence>
<dbReference type="InterPro" id="IPR012409">
    <property type="entry name" value="Sirohaem_synth"/>
</dbReference>
<keyword evidence="8" id="KW-0520">NAD</keyword>
<evidence type="ECO:0000256" key="10">
    <source>
        <dbReference type="ARBA" id="ARBA00023244"/>
    </source>
</evidence>
<evidence type="ECO:0000256" key="4">
    <source>
        <dbReference type="ARBA" id="ARBA00022603"/>
    </source>
</evidence>
<evidence type="ECO:0000256" key="9">
    <source>
        <dbReference type="ARBA" id="ARBA00023239"/>
    </source>
</evidence>
<dbReference type="NCBIfam" id="TIGR01470">
    <property type="entry name" value="cysG_Nterm"/>
    <property type="match status" value="1"/>
</dbReference>
<dbReference type="Proteomes" id="UP000305451">
    <property type="component" value="Unassembled WGS sequence"/>
</dbReference>
<dbReference type="EC" id="2.1.1.107" evidence="19"/>
<dbReference type="Gene3D" id="3.30.160.110">
    <property type="entry name" value="Siroheme synthase, domain 2"/>
    <property type="match status" value="1"/>
</dbReference>
<dbReference type="NCBIfam" id="NF004790">
    <property type="entry name" value="PRK06136.1"/>
    <property type="match status" value="1"/>
</dbReference>
<dbReference type="Pfam" id="PF13241">
    <property type="entry name" value="NAD_binding_7"/>
    <property type="match status" value="1"/>
</dbReference>
<evidence type="ECO:0000256" key="16">
    <source>
        <dbReference type="RuleBase" id="RU003960"/>
    </source>
</evidence>
<dbReference type="Gene3D" id="3.30.950.10">
    <property type="entry name" value="Methyltransferase, Cobalt-precorrin-4 Transmethylase, Domain 2"/>
    <property type="match status" value="1"/>
</dbReference>
<dbReference type="InterPro" id="IPR003043">
    <property type="entry name" value="Uropor_MeTrfase_CS"/>
</dbReference>
<dbReference type="Gene3D" id="3.40.1010.10">
    <property type="entry name" value="Cobalt-precorrin-4 Transmethylase, Domain 1"/>
    <property type="match status" value="1"/>
</dbReference>
<evidence type="ECO:0000256" key="1">
    <source>
        <dbReference type="ARBA" id="ARBA00005010"/>
    </source>
</evidence>
<accession>A0A4V3RZ65</accession>
<evidence type="ECO:0000313" key="19">
    <source>
        <dbReference type="EMBL" id="TGY93089.1"/>
    </source>
</evidence>
<dbReference type="NCBIfam" id="TIGR01469">
    <property type="entry name" value="cobA_cysG_Cterm"/>
    <property type="match status" value="1"/>
</dbReference>
<dbReference type="InterPro" id="IPR014776">
    <property type="entry name" value="4pyrrole_Mease_sub2"/>
</dbReference>
<dbReference type="SUPFAM" id="SSF53790">
    <property type="entry name" value="Tetrapyrrole methylase"/>
    <property type="match status" value="1"/>
</dbReference>
<keyword evidence="7" id="KW-0560">Oxidoreductase</keyword>
<dbReference type="InterPro" id="IPR006366">
    <property type="entry name" value="CobA/CysG_C"/>
</dbReference>
<dbReference type="PANTHER" id="PTHR45790:SF3">
    <property type="entry name" value="S-ADENOSYL-L-METHIONINE-DEPENDENT UROPORPHYRINOGEN III METHYLTRANSFERASE, CHLOROPLASTIC"/>
    <property type="match status" value="1"/>
</dbReference>
<keyword evidence="4 16" id="KW-0489">Methyltransferase</keyword>
<dbReference type="GO" id="GO:0051266">
    <property type="term" value="F:sirohydrochlorin ferrochelatase activity"/>
    <property type="evidence" value="ECO:0007669"/>
    <property type="project" value="InterPro"/>
</dbReference>
<evidence type="ECO:0000259" key="18">
    <source>
        <dbReference type="Pfam" id="PF10414"/>
    </source>
</evidence>
<dbReference type="InterPro" id="IPR014777">
    <property type="entry name" value="4pyrrole_Mease_sub1"/>
</dbReference>
<dbReference type="Pfam" id="PF00590">
    <property type="entry name" value="TP_methylase"/>
    <property type="match status" value="1"/>
</dbReference>
<evidence type="ECO:0000313" key="20">
    <source>
        <dbReference type="Proteomes" id="UP000305451"/>
    </source>
</evidence>
<dbReference type="RefSeq" id="WP_135944806.1">
    <property type="nucleotide sequence ID" value="NZ_BMEI01000002.1"/>
</dbReference>
<dbReference type="GO" id="GO:0004851">
    <property type="term" value="F:uroporphyrin-III C-methyltransferase activity"/>
    <property type="evidence" value="ECO:0007669"/>
    <property type="project" value="UniProtKB-EC"/>
</dbReference>
<dbReference type="InterPro" id="IPR050161">
    <property type="entry name" value="Siro_Cobalamin_biosynth"/>
</dbReference>
<evidence type="ECO:0000259" key="17">
    <source>
        <dbReference type="Pfam" id="PF00590"/>
    </source>
</evidence>
<dbReference type="GO" id="GO:0043115">
    <property type="term" value="F:precorrin-2 dehydrogenase activity"/>
    <property type="evidence" value="ECO:0007669"/>
    <property type="project" value="UniProtKB-EC"/>
</dbReference>
<dbReference type="PROSITE" id="PS00839">
    <property type="entry name" value="SUMT_1"/>
    <property type="match status" value="1"/>
</dbReference>
<evidence type="ECO:0000256" key="3">
    <source>
        <dbReference type="ARBA" id="ARBA00022573"/>
    </source>
</evidence>
<feature type="domain" description="Sirohaem synthase dimerisation" evidence="18">
    <location>
        <begin position="150"/>
        <end position="206"/>
    </location>
</feature>
<dbReference type="PROSITE" id="PS00840">
    <property type="entry name" value="SUMT_2"/>
    <property type="match status" value="1"/>
</dbReference>
<dbReference type="InterPro" id="IPR019478">
    <property type="entry name" value="Sirohaem_synthase_dimer_dom"/>
</dbReference>
<dbReference type="InterPro" id="IPR036291">
    <property type="entry name" value="NAD(P)-bd_dom_sf"/>
</dbReference>
<keyword evidence="9" id="KW-0456">Lyase</keyword>
<comment type="catalytic activity">
    <reaction evidence="13">
        <text>precorrin-2 + NAD(+) = sirohydrochlorin + NADH + 2 H(+)</text>
        <dbReference type="Rhea" id="RHEA:15613"/>
        <dbReference type="ChEBI" id="CHEBI:15378"/>
        <dbReference type="ChEBI" id="CHEBI:57540"/>
        <dbReference type="ChEBI" id="CHEBI:57945"/>
        <dbReference type="ChEBI" id="CHEBI:58351"/>
        <dbReference type="ChEBI" id="CHEBI:58827"/>
        <dbReference type="EC" id="1.3.1.76"/>
    </reaction>
</comment>
<keyword evidence="11" id="KW-0511">Multifunctional enzyme</keyword>
<comment type="pathway">
    <text evidence="1">Porphyrin-containing compound metabolism; siroheme biosynthesis; sirohydrochlorin from precorrin-2: step 1/1.</text>
</comment>
<dbReference type="InterPro" id="IPR037115">
    <property type="entry name" value="Sirohaem_synt_dimer_dom_sf"/>
</dbReference>
<dbReference type="FunFam" id="3.40.1010.10:FF:000001">
    <property type="entry name" value="Siroheme synthase"/>
    <property type="match status" value="1"/>
</dbReference>
<protein>
    <submittedName>
        <fullName evidence="19">Uroporphyrinogen-III C-methyltransferase</fullName>
        <ecNumber evidence="19">2.1.1.107</ecNumber>
    </submittedName>
</protein>
<dbReference type="AlphaFoldDB" id="A0A4V3RZ65"/>
<dbReference type="PANTHER" id="PTHR45790">
    <property type="entry name" value="SIROHEME SYNTHASE-RELATED"/>
    <property type="match status" value="1"/>
</dbReference>
<dbReference type="GO" id="GO:0032259">
    <property type="term" value="P:methylation"/>
    <property type="evidence" value="ECO:0007669"/>
    <property type="project" value="UniProtKB-KW"/>
</dbReference>
<evidence type="ECO:0000256" key="2">
    <source>
        <dbReference type="ARBA" id="ARBA00005879"/>
    </source>
</evidence>
<name>A0A4V3RZ65_9PROT</name>
<keyword evidence="3" id="KW-0169">Cobalamin biosynthesis</keyword>
<evidence type="ECO:0000256" key="5">
    <source>
        <dbReference type="ARBA" id="ARBA00022679"/>
    </source>
</evidence>
<dbReference type="InterPro" id="IPR000878">
    <property type="entry name" value="4pyrrol_Mease"/>
</dbReference>
<keyword evidence="20" id="KW-1185">Reference proteome</keyword>
<comment type="caution">
    <text evidence="19">The sequence shown here is derived from an EMBL/GenBank/DDBJ whole genome shotgun (WGS) entry which is preliminary data.</text>
</comment>
<dbReference type="SUPFAM" id="SSF51735">
    <property type="entry name" value="NAD(P)-binding Rossmann-fold domains"/>
    <property type="match status" value="1"/>
</dbReference>
<dbReference type="Pfam" id="PF10414">
    <property type="entry name" value="CysG_dimeriser"/>
    <property type="match status" value="1"/>
</dbReference>
<evidence type="ECO:0000256" key="11">
    <source>
        <dbReference type="ARBA" id="ARBA00023268"/>
    </source>
</evidence>
<dbReference type="UniPathway" id="UPA00262">
    <property type="reaction ID" value="UER00211"/>
</dbReference>
<dbReference type="GO" id="GO:0051287">
    <property type="term" value="F:NAD binding"/>
    <property type="evidence" value="ECO:0007669"/>
    <property type="project" value="InterPro"/>
</dbReference>
<dbReference type="GO" id="GO:0019354">
    <property type="term" value="P:siroheme biosynthetic process"/>
    <property type="evidence" value="ECO:0007669"/>
    <property type="project" value="UniProtKB-UniPathway"/>
</dbReference>
<comment type="similarity">
    <text evidence="2 16">Belongs to the precorrin methyltransferase family.</text>
</comment>
<keyword evidence="6" id="KW-0949">S-adenosyl-L-methionine</keyword>